<name>A0A443S0D9_9ACAR</name>
<evidence type="ECO:0000313" key="5">
    <source>
        <dbReference type="Proteomes" id="UP000288716"/>
    </source>
</evidence>
<dbReference type="InterPro" id="IPR035976">
    <property type="entry name" value="Sushi/SCR/CCP_sf"/>
</dbReference>
<dbReference type="SMART" id="SM00032">
    <property type="entry name" value="CCP"/>
    <property type="match status" value="1"/>
</dbReference>
<evidence type="ECO:0000256" key="1">
    <source>
        <dbReference type="ARBA" id="ARBA00023157"/>
    </source>
</evidence>
<evidence type="ECO:0000259" key="3">
    <source>
        <dbReference type="PROSITE" id="PS50923"/>
    </source>
</evidence>
<dbReference type="Proteomes" id="UP000288716">
    <property type="component" value="Unassembled WGS sequence"/>
</dbReference>
<keyword evidence="2" id="KW-0768">Sushi</keyword>
<proteinExistence type="predicted"/>
<feature type="disulfide bond" evidence="2">
    <location>
        <begin position="58"/>
        <end position="101"/>
    </location>
</feature>
<dbReference type="Pfam" id="PF00084">
    <property type="entry name" value="Sushi"/>
    <property type="match status" value="1"/>
</dbReference>
<comment type="caution">
    <text evidence="4">The sequence shown here is derived from an EMBL/GenBank/DDBJ whole genome shotgun (WGS) entry which is preliminary data.</text>
</comment>
<reference evidence="4 5" key="1">
    <citation type="journal article" date="2018" name="Gigascience">
        <title>Genomes of trombidid mites reveal novel predicted allergens and laterally-transferred genes associated with secondary metabolism.</title>
        <authorList>
            <person name="Dong X."/>
            <person name="Chaisiri K."/>
            <person name="Xia D."/>
            <person name="Armstrong S.D."/>
            <person name="Fang Y."/>
            <person name="Donnelly M.J."/>
            <person name="Kadowaki T."/>
            <person name="McGarry J.W."/>
            <person name="Darby A.C."/>
            <person name="Makepeace B.L."/>
        </authorList>
    </citation>
    <scope>NUCLEOTIDE SEQUENCE [LARGE SCALE GENOMIC DNA]</scope>
    <source>
        <strain evidence="4">UoL-UT</strain>
    </source>
</reference>
<organism evidence="4 5">
    <name type="scientific">Leptotrombidium deliense</name>
    <dbReference type="NCBI Taxonomy" id="299467"/>
    <lineage>
        <taxon>Eukaryota</taxon>
        <taxon>Metazoa</taxon>
        <taxon>Ecdysozoa</taxon>
        <taxon>Arthropoda</taxon>
        <taxon>Chelicerata</taxon>
        <taxon>Arachnida</taxon>
        <taxon>Acari</taxon>
        <taxon>Acariformes</taxon>
        <taxon>Trombidiformes</taxon>
        <taxon>Prostigmata</taxon>
        <taxon>Anystina</taxon>
        <taxon>Parasitengona</taxon>
        <taxon>Trombiculoidea</taxon>
        <taxon>Trombiculidae</taxon>
        <taxon>Leptotrombidium</taxon>
    </lineage>
</organism>
<dbReference type="CDD" id="cd00033">
    <property type="entry name" value="CCP"/>
    <property type="match status" value="1"/>
</dbReference>
<dbReference type="AlphaFoldDB" id="A0A443S0D9"/>
<comment type="caution">
    <text evidence="2">Lacks conserved residue(s) required for the propagation of feature annotation.</text>
</comment>
<protein>
    <recommendedName>
        <fullName evidence="3">Sushi domain-containing protein</fullName>
    </recommendedName>
</protein>
<keyword evidence="1 2" id="KW-1015">Disulfide bond</keyword>
<dbReference type="Gene3D" id="2.10.70.10">
    <property type="entry name" value="Complement Module, domain 1"/>
    <property type="match status" value="1"/>
</dbReference>
<sequence>ANAIGWQRKIEDVDKERIILLYGETPESLLNPCRFYEKYDGSRVSSERKAEARNVKKCDDLIESRTTISTPTKVMSHFGAEVFFECRNDTFVMLGDETRKCLRNGKWTGIQPVCMPAEYVNSYCTYSSDNNRCEPFYKANERIMHETNSRNIKRSIENHNKQFESEYVSIEMISTTDIICIGLKGLFQRNSVIEVHVKQANVWNLVWDGYSDETFSVTSVQFETNVVKGKTFKVKIVANYRFMLRQMNVLI</sequence>
<dbReference type="PROSITE" id="PS50923">
    <property type="entry name" value="SUSHI"/>
    <property type="match status" value="1"/>
</dbReference>
<dbReference type="EMBL" id="NCKV01014412">
    <property type="protein sequence ID" value="RWS20964.1"/>
    <property type="molecule type" value="Genomic_DNA"/>
</dbReference>
<accession>A0A443S0D9</accession>
<evidence type="ECO:0000313" key="4">
    <source>
        <dbReference type="EMBL" id="RWS20964.1"/>
    </source>
</evidence>
<feature type="non-terminal residue" evidence="4">
    <location>
        <position position="1"/>
    </location>
</feature>
<keyword evidence="5" id="KW-1185">Reference proteome</keyword>
<dbReference type="VEuPathDB" id="VectorBase:LDEU011076"/>
<evidence type="ECO:0000256" key="2">
    <source>
        <dbReference type="PROSITE-ProRule" id="PRU00302"/>
    </source>
</evidence>
<gene>
    <name evidence="4" type="ORF">B4U80_14204</name>
</gene>
<dbReference type="STRING" id="299467.A0A443S0D9"/>
<feature type="domain" description="Sushi" evidence="3">
    <location>
        <begin position="56"/>
        <end position="116"/>
    </location>
</feature>
<dbReference type="InterPro" id="IPR000436">
    <property type="entry name" value="Sushi_SCR_CCP_dom"/>
</dbReference>
<dbReference type="SUPFAM" id="SSF57535">
    <property type="entry name" value="Complement control module/SCR domain"/>
    <property type="match status" value="1"/>
</dbReference>